<comment type="subcellular location">
    <subcellularLocation>
        <location evidence="1">Membrane</location>
        <topology evidence="1">Multi-pass membrane protein</topology>
    </subcellularLocation>
</comment>
<dbReference type="CDD" id="cd17323">
    <property type="entry name" value="MFS_Tpo1_MDR_like"/>
    <property type="match status" value="1"/>
</dbReference>
<gene>
    <name evidence="6" type="ORF">PG997_001897</name>
</gene>
<dbReference type="PANTHER" id="PTHR23502:SF23">
    <property type="entry name" value="FLUCONAZOLE RESISTANCE PROTEIN 1"/>
    <property type="match status" value="1"/>
</dbReference>
<dbReference type="SUPFAM" id="SSF103473">
    <property type="entry name" value="MFS general substrate transporter"/>
    <property type="match status" value="1"/>
</dbReference>
<dbReference type="Pfam" id="PF07690">
    <property type="entry name" value="MFS_1"/>
    <property type="match status" value="1"/>
</dbReference>
<organism evidence="6 7">
    <name type="scientific">Apiospora hydei</name>
    <dbReference type="NCBI Taxonomy" id="1337664"/>
    <lineage>
        <taxon>Eukaryota</taxon>
        <taxon>Fungi</taxon>
        <taxon>Dikarya</taxon>
        <taxon>Ascomycota</taxon>
        <taxon>Pezizomycotina</taxon>
        <taxon>Sordariomycetes</taxon>
        <taxon>Xylariomycetidae</taxon>
        <taxon>Amphisphaeriales</taxon>
        <taxon>Apiosporaceae</taxon>
        <taxon>Apiospora</taxon>
    </lineage>
</organism>
<feature type="transmembrane region" description="Helical" evidence="5">
    <location>
        <begin position="507"/>
        <end position="528"/>
    </location>
</feature>
<keyword evidence="3 5" id="KW-1133">Transmembrane helix</keyword>
<reference evidence="6 7" key="1">
    <citation type="submission" date="2023-01" db="EMBL/GenBank/DDBJ databases">
        <title>Analysis of 21 Apiospora genomes using comparative genomics revels a genus with tremendous synthesis potential of carbohydrate active enzymes and secondary metabolites.</title>
        <authorList>
            <person name="Sorensen T."/>
        </authorList>
    </citation>
    <scope>NUCLEOTIDE SEQUENCE [LARGE SCALE GENOMIC DNA]</scope>
    <source>
        <strain evidence="6 7">CBS 114990</strain>
    </source>
</reference>
<evidence type="ECO:0000256" key="1">
    <source>
        <dbReference type="ARBA" id="ARBA00004141"/>
    </source>
</evidence>
<sequence>MAFHLQSTNFGQLVRLVSRGRLFQYPDEKNPSLWKGAAQKDDAAPVHAKTEGRLEPTSHAVDEHGSILIVGWYGPDDPENPQNWPVALKHLIAFQLCLLNFAVYIASSIYVPGEASLMAEFGVSDIVATLGLSLFTLMLTCPLTHTADMALVRCSGLPLSEMPKIGRSGIFFWTLFAFILLQLPVGFASNVAVFLVFRWVTGFCGSPCLSTGGGTITDIYDPTAVPLLLCIWASAGICGPVFGPIIGGYLAPAMGWRWTIWVFTWMCVAVLLTMFFLFPETSSANILYQRAKRLRKGTGNDRLKSQSEVDAAHHTPKDTLVMLGHAFTLTFGKPVILLVDLYAGLLYGVLFLWFESFPLVYGDIYHFTPGQQGLVFLGIFVFAAVTVPLFLLWTRLKIVPKMRDGSFVPESLLPPTFVGCFALPVCLFWFGWTSRPDAHWIVSVLGSGLFSVGMVTLFNSIYNYIGIAYAKDAASVFAGAALFRASFGATFPLFARSLFSRLGVGPGNSLLGGIAVLFIPVPFIFYHYGARIRSWSKNADR</sequence>
<feature type="transmembrane region" description="Helical" evidence="5">
    <location>
        <begin position="374"/>
        <end position="392"/>
    </location>
</feature>
<dbReference type="PANTHER" id="PTHR23502">
    <property type="entry name" value="MAJOR FACILITATOR SUPERFAMILY"/>
    <property type="match status" value="1"/>
</dbReference>
<feature type="transmembrane region" description="Helical" evidence="5">
    <location>
        <begin position="191"/>
        <end position="212"/>
    </location>
</feature>
<evidence type="ECO:0000256" key="2">
    <source>
        <dbReference type="ARBA" id="ARBA00022692"/>
    </source>
</evidence>
<accession>A0ABR1X7S1</accession>
<feature type="transmembrane region" description="Helical" evidence="5">
    <location>
        <begin position="258"/>
        <end position="278"/>
    </location>
</feature>
<feature type="transmembrane region" description="Helical" evidence="5">
    <location>
        <begin position="412"/>
        <end position="432"/>
    </location>
</feature>
<dbReference type="RefSeq" id="XP_066673508.1">
    <property type="nucleotide sequence ID" value="XM_066806212.1"/>
</dbReference>
<proteinExistence type="predicted"/>
<evidence type="ECO:0000256" key="5">
    <source>
        <dbReference type="SAM" id="Phobius"/>
    </source>
</evidence>
<name>A0ABR1X7S1_9PEZI</name>
<feature type="transmembrane region" description="Helical" evidence="5">
    <location>
        <begin position="91"/>
        <end position="111"/>
    </location>
</feature>
<keyword evidence="4 5" id="KW-0472">Membrane</keyword>
<protein>
    <submittedName>
        <fullName evidence="6">MFS general substrate transporter</fullName>
    </submittedName>
</protein>
<feature type="transmembrane region" description="Helical" evidence="5">
    <location>
        <begin position="123"/>
        <end position="144"/>
    </location>
</feature>
<keyword evidence="7" id="KW-1185">Reference proteome</keyword>
<dbReference type="InterPro" id="IPR036259">
    <property type="entry name" value="MFS_trans_sf"/>
</dbReference>
<dbReference type="EMBL" id="JAQQWN010000003">
    <property type="protein sequence ID" value="KAK8091536.1"/>
    <property type="molecule type" value="Genomic_DNA"/>
</dbReference>
<keyword evidence="2 5" id="KW-0812">Transmembrane</keyword>
<dbReference type="InterPro" id="IPR011701">
    <property type="entry name" value="MFS"/>
</dbReference>
<dbReference type="Proteomes" id="UP001433268">
    <property type="component" value="Unassembled WGS sequence"/>
</dbReference>
<comment type="caution">
    <text evidence="6">The sequence shown here is derived from an EMBL/GenBank/DDBJ whole genome shotgun (WGS) entry which is preliminary data.</text>
</comment>
<evidence type="ECO:0000313" key="7">
    <source>
        <dbReference type="Proteomes" id="UP001433268"/>
    </source>
</evidence>
<evidence type="ECO:0000313" key="6">
    <source>
        <dbReference type="EMBL" id="KAK8091536.1"/>
    </source>
</evidence>
<feature type="transmembrane region" description="Helical" evidence="5">
    <location>
        <begin position="224"/>
        <end position="246"/>
    </location>
</feature>
<feature type="transmembrane region" description="Helical" evidence="5">
    <location>
        <begin position="165"/>
        <end position="185"/>
    </location>
</feature>
<feature type="transmembrane region" description="Helical" evidence="5">
    <location>
        <begin position="438"/>
        <end position="462"/>
    </location>
</feature>
<dbReference type="Gene3D" id="1.20.1250.20">
    <property type="entry name" value="MFS general substrate transporter like domains"/>
    <property type="match status" value="1"/>
</dbReference>
<feature type="transmembrane region" description="Helical" evidence="5">
    <location>
        <begin position="474"/>
        <end position="495"/>
    </location>
</feature>
<dbReference type="GeneID" id="92039272"/>
<evidence type="ECO:0000256" key="4">
    <source>
        <dbReference type="ARBA" id="ARBA00023136"/>
    </source>
</evidence>
<evidence type="ECO:0000256" key="3">
    <source>
        <dbReference type="ARBA" id="ARBA00022989"/>
    </source>
</evidence>
<feature type="transmembrane region" description="Helical" evidence="5">
    <location>
        <begin position="335"/>
        <end position="354"/>
    </location>
</feature>